<dbReference type="GeneID" id="66102724"/>
<name>A0A9P8ARH0_9AGAR</name>
<evidence type="ECO:0000256" key="2">
    <source>
        <dbReference type="ARBA" id="ARBA00022771"/>
    </source>
</evidence>
<keyword evidence="1" id="KW-0479">Metal-binding</keyword>
<feature type="domain" description="MYND-type" evidence="5">
    <location>
        <begin position="402"/>
        <end position="442"/>
    </location>
</feature>
<accession>A0A9P8ARH0</accession>
<dbReference type="SUPFAM" id="SSF144232">
    <property type="entry name" value="HIT/MYND zinc finger-like"/>
    <property type="match status" value="1"/>
</dbReference>
<evidence type="ECO:0000256" key="3">
    <source>
        <dbReference type="ARBA" id="ARBA00022833"/>
    </source>
</evidence>
<gene>
    <name evidence="6" type="ORF">BT62DRAFT_302812</name>
</gene>
<proteinExistence type="predicted"/>
<dbReference type="PROSITE" id="PS01360">
    <property type="entry name" value="ZF_MYND_1"/>
    <property type="match status" value="1"/>
</dbReference>
<protein>
    <recommendedName>
        <fullName evidence="5">MYND-type domain-containing protein</fullName>
    </recommendedName>
</protein>
<dbReference type="Gene3D" id="6.10.140.2220">
    <property type="match status" value="1"/>
</dbReference>
<dbReference type="Pfam" id="PF01753">
    <property type="entry name" value="zf-MYND"/>
    <property type="match status" value="1"/>
</dbReference>
<sequence length="563" mass="63580">MQRKKQAMNGSVSVLEKIPGSQIFPGYIEVFERHLSPNKVPLNIRNSLTKPSTIMAMACFRAICRGLEFRLEPARKYQYNLGDILKLWSGIRAWCLHFISICTSKSLLVSNSMADFDVTAMMTATAICLRCLPEIQTSYHTIICTDKSLHPPVVELWRESCRSSCHVAVRNLSDLLVTVFVSQDMQSVVMSQLEVNPEETARLCFNAVLEDDAGGAGYSDRKKPDSVCLILMLRVCQSPTLANAMIHEQSVRFTCTVMGRLAAKIMKTCDLPPTHNIWSYFMVTVSFVNTCLSHSNFPIVLALVDTHVLEILLRIWPFIPIKYLYRVEPVILAFIDTMRHYTVYRSITRCVVRSLASLDKKGVIVDPEQYTVDIAQYCKHLVLLAQYRSSLKEECDKLPDVCFTCRRTYIGSMPCCSQCQSTQYCSRSCQRTHWKQGHKEQCKKSCVGIRDRKFLAYLGQITVMKHESHLSPLISMYMNDFSIRDRASLVIEVVLSGKTGAPRPDISIKSVADNEKEVGEKKPWFSHDCERGGGICGVVRVLAPGGIDQSHECPVRWSTIGRG</sequence>
<dbReference type="EMBL" id="MU250542">
    <property type="protein sequence ID" value="KAG7443857.1"/>
    <property type="molecule type" value="Genomic_DNA"/>
</dbReference>
<evidence type="ECO:0000313" key="7">
    <source>
        <dbReference type="Proteomes" id="UP000812287"/>
    </source>
</evidence>
<organism evidence="6 7">
    <name type="scientific">Guyanagaster necrorhizus</name>
    <dbReference type="NCBI Taxonomy" id="856835"/>
    <lineage>
        <taxon>Eukaryota</taxon>
        <taxon>Fungi</taxon>
        <taxon>Dikarya</taxon>
        <taxon>Basidiomycota</taxon>
        <taxon>Agaricomycotina</taxon>
        <taxon>Agaricomycetes</taxon>
        <taxon>Agaricomycetidae</taxon>
        <taxon>Agaricales</taxon>
        <taxon>Marasmiineae</taxon>
        <taxon>Physalacriaceae</taxon>
        <taxon>Guyanagaster</taxon>
    </lineage>
</organism>
<dbReference type="PROSITE" id="PS50865">
    <property type="entry name" value="ZF_MYND_2"/>
    <property type="match status" value="1"/>
</dbReference>
<evidence type="ECO:0000259" key="5">
    <source>
        <dbReference type="PROSITE" id="PS50865"/>
    </source>
</evidence>
<dbReference type="GO" id="GO:0008270">
    <property type="term" value="F:zinc ion binding"/>
    <property type="evidence" value="ECO:0007669"/>
    <property type="project" value="UniProtKB-KW"/>
</dbReference>
<keyword evidence="2 4" id="KW-0863">Zinc-finger</keyword>
<dbReference type="OrthoDB" id="3003836at2759"/>
<dbReference type="AlphaFoldDB" id="A0A9P8ARH0"/>
<keyword evidence="7" id="KW-1185">Reference proteome</keyword>
<dbReference type="RefSeq" id="XP_043037357.1">
    <property type="nucleotide sequence ID" value="XM_043180428.1"/>
</dbReference>
<comment type="caution">
    <text evidence="6">The sequence shown here is derived from an EMBL/GenBank/DDBJ whole genome shotgun (WGS) entry which is preliminary data.</text>
</comment>
<evidence type="ECO:0000256" key="1">
    <source>
        <dbReference type="ARBA" id="ARBA00022723"/>
    </source>
</evidence>
<reference evidence="6" key="1">
    <citation type="submission" date="2020-11" db="EMBL/GenBank/DDBJ databases">
        <title>Adaptations for nitrogen fixation in a non-lichenized fungal sporocarp promotes dispersal by wood-feeding termites.</title>
        <authorList>
            <consortium name="DOE Joint Genome Institute"/>
            <person name="Koch R.A."/>
            <person name="Yoon G."/>
            <person name="Arayal U."/>
            <person name="Lail K."/>
            <person name="Amirebrahimi M."/>
            <person name="Labutti K."/>
            <person name="Lipzen A."/>
            <person name="Riley R."/>
            <person name="Barry K."/>
            <person name="Henrissat B."/>
            <person name="Grigoriev I.V."/>
            <person name="Herr J.R."/>
            <person name="Aime M.C."/>
        </authorList>
    </citation>
    <scope>NUCLEOTIDE SEQUENCE</scope>
    <source>
        <strain evidence="6">MCA 3950</strain>
    </source>
</reference>
<dbReference type="InterPro" id="IPR002893">
    <property type="entry name" value="Znf_MYND"/>
</dbReference>
<dbReference type="Proteomes" id="UP000812287">
    <property type="component" value="Unassembled WGS sequence"/>
</dbReference>
<keyword evidence="3" id="KW-0862">Zinc</keyword>
<evidence type="ECO:0000256" key="4">
    <source>
        <dbReference type="PROSITE-ProRule" id="PRU00134"/>
    </source>
</evidence>
<evidence type="ECO:0000313" key="6">
    <source>
        <dbReference type="EMBL" id="KAG7443857.1"/>
    </source>
</evidence>